<dbReference type="Proteomes" id="UP000505325">
    <property type="component" value="Chromosome"/>
</dbReference>
<gene>
    <name evidence="2" type="ORF">PMPD1_0139</name>
</gene>
<feature type="region of interest" description="Disordered" evidence="1">
    <location>
        <begin position="128"/>
        <end position="161"/>
    </location>
</feature>
<accession>A0A6M8UEB5</accession>
<dbReference type="EMBL" id="CP054212">
    <property type="protein sequence ID" value="QKJ85122.1"/>
    <property type="molecule type" value="Genomic_DNA"/>
</dbReference>
<name>A0A6M8UEB5_9GAMM</name>
<organism evidence="2 3">
    <name type="scientific">Paramixta manurensis</name>
    <dbReference type="NCBI Taxonomy" id="2740817"/>
    <lineage>
        <taxon>Bacteria</taxon>
        <taxon>Pseudomonadati</taxon>
        <taxon>Pseudomonadota</taxon>
        <taxon>Gammaproteobacteria</taxon>
        <taxon>Enterobacterales</taxon>
        <taxon>Erwiniaceae</taxon>
        <taxon>Paramixta</taxon>
    </lineage>
</organism>
<dbReference type="KEGG" id="pmak:PMPD1_0139"/>
<dbReference type="Pfam" id="PF17037">
    <property type="entry name" value="CBP_BcsO"/>
    <property type="match status" value="1"/>
</dbReference>
<dbReference type="InterPro" id="IPR031484">
    <property type="entry name" value="CBP_BcsO"/>
</dbReference>
<evidence type="ECO:0000313" key="3">
    <source>
        <dbReference type="Proteomes" id="UP000505325"/>
    </source>
</evidence>
<evidence type="ECO:0000256" key="1">
    <source>
        <dbReference type="SAM" id="MobiDB-lite"/>
    </source>
</evidence>
<dbReference type="RefSeq" id="WP_173632243.1">
    <property type="nucleotide sequence ID" value="NZ_CP054212.1"/>
</dbReference>
<sequence>MKSYDDLQRFKDKTQTQGIDFKDMSEQTLESDTTHWAIIKQLLQDGTSENVLERSQPIDQSLPQPIAEDLFAALPAASPGEPEKPAPGPAIKPLTTMKPFAAVTSSAETGGSLLASVAASLKPAAERPINASTSVPPPVSAQPARPEATRPSFPPEARAAAASVTPRYQALFRARNGSGTGGVSKDSLLKPLLEKIALCR</sequence>
<keyword evidence="3" id="KW-1185">Reference proteome</keyword>
<evidence type="ECO:0000313" key="2">
    <source>
        <dbReference type="EMBL" id="QKJ85122.1"/>
    </source>
</evidence>
<dbReference type="AlphaFoldDB" id="A0A6M8UEB5"/>
<reference evidence="2 3" key="1">
    <citation type="submission" date="2020-06" db="EMBL/GenBank/DDBJ databases">
        <title>Genome sequence of Paramixta manurensis strain PD-1.</title>
        <authorList>
            <person name="Lee C.W."/>
            <person name="Kim J."/>
        </authorList>
    </citation>
    <scope>NUCLEOTIDE SEQUENCE [LARGE SCALE GENOMIC DNA]</scope>
    <source>
        <strain evidence="2 3">PD-1</strain>
    </source>
</reference>
<protein>
    <submittedName>
        <fullName evidence="2">Cellulose biosynthesis protein BcsO</fullName>
    </submittedName>
</protein>
<proteinExistence type="predicted"/>